<sequence length="149" mass="17290">MKKIGYVFVGLLLLVGTIYFLFIHERRGIDTVYLIPNGYTGCVGVFYEVEGKPPLKVQNEKIIHKISKDGRLETSSPESFGWYSRIDSGWHNSEYYYVDNQGKKVKKLNWEKDINWEMTAEDEYNGNYFTFFVGGRDDASTPQPECFSQ</sequence>
<dbReference type="EMBL" id="CP045276">
    <property type="protein sequence ID" value="QJX81362.1"/>
    <property type="molecule type" value="Genomic_DNA"/>
</dbReference>
<keyword evidence="1" id="KW-0812">Transmembrane</keyword>
<gene>
    <name evidence="3" type="ORF">FDZ14_35255</name>
</gene>
<organism evidence="3 4">
    <name type="scientific">Priestia megaterium</name>
    <name type="common">Bacillus megaterium</name>
    <dbReference type="NCBI Taxonomy" id="1404"/>
    <lineage>
        <taxon>Bacteria</taxon>
        <taxon>Bacillati</taxon>
        <taxon>Bacillota</taxon>
        <taxon>Bacilli</taxon>
        <taxon>Bacillales</taxon>
        <taxon>Bacillaceae</taxon>
        <taxon>Priestia</taxon>
    </lineage>
</organism>
<dbReference type="Proteomes" id="UP000501076">
    <property type="component" value="Plasmid pFDU301D"/>
</dbReference>
<geneLocation type="plasmid" evidence="4">
    <name>pfdu301d</name>
</geneLocation>
<protein>
    <recommendedName>
        <fullName evidence="2">DUF6843 domain-containing protein</fullName>
    </recommendedName>
</protein>
<dbReference type="RefSeq" id="WP_171779329.1">
    <property type="nucleotide sequence ID" value="NZ_CP045276.1"/>
</dbReference>
<accession>A0A6M6E367</accession>
<dbReference type="InterPro" id="IPR049293">
    <property type="entry name" value="DUF6843"/>
</dbReference>
<keyword evidence="3" id="KW-0614">Plasmid</keyword>
<feature type="transmembrane region" description="Helical" evidence="1">
    <location>
        <begin position="6"/>
        <end position="23"/>
    </location>
</feature>
<dbReference type="AlphaFoldDB" id="A0A6M6E367"/>
<feature type="domain" description="DUF6843" evidence="2">
    <location>
        <begin position="30"/>
        <end position="127"/>
    </location>
</feature>
<evidence type="ECO:0000256" key="1">
    <source>
        <dbReference type="SAM" id="Phobius"/>
    </source>
</evidence>
<proteinExistence type="predicted"/>
<keyword evidence="1" id="KW-1133">Transmembrane helix</keyword>
<keyword evidence="1" id="KW-0472">Membrane</keyword>
<reference evidence="3 4" key="1">
    <citation type="submission" date="2019-10" db="EMBL/GenBank/DDBJ databases">
        <title>Complete genome sequences for adaption low water activity.</title>
        <authorList>
            <person name="Zhao L."/>
            <person name="Zhong J."/>
        </authorList>
    </citation>
    <scope>NUCLEOTIDE SEQUENCE [LARGE SCALE GENOMIC DNA]</scope>
    <source>
        <strain evidence="3 4">FDU301</strain>
        <plasmid evidence="4">pfdu301d</plasmid>
    </source>
</reference>
<name>A0A6M6E367_PRIMG</name>
<evidence type="ECO:0000313" key="3">
    <source>
        <dbReference type="EMBL" id="QJX81362.1"/>
    </source>
</evidence>
<evidence type="ECO:0000259" key="2">
    <source>
        <dbReference type="Pfam" id="PF20862"/>
    </source>
</evidence>
<evidence type="ECO:0000313" key="4">
    <source>
        <dbReference type="Proteomes" id="UP000501076"/>
    </source>
</evidence>
<dbReference type="Pfam" id="PF20862">
    <property type="entry name" value="DUF6843"/>
    <property type="match status" value="1"/>
</dbReference>